<evidence type="ECO:0000259" key="8">
    <source>
        <dbReference type="PROSITE" id="PS50850"/>
    </source>
</evidence>
<accession>A0ABW5UWU2</accession>
<evidence type="ECO:0000256" key="3">
    <source>
        <dbReference type="ARBA" id="ARBA00022475"/>
    </source>
</evidence>
<evidence type="ECO:0000256" key="7">
    <source>
        <dbReference type="SAM" id="Phobius"/>
    </source>
</evidence>
<evidence type="ECO:0000256" key="2">
    <source>
        <dbReference type="ARBA" id="ARBA00022448"/>
    </source>
</evidence>
<feature type="transmembrane region" description="Helical" evidence="7">
    <location>
        <begin position="378"/>
        <end position="396"/>
    </location>
</feature>
<reference evidence="10" key="1">
    <citation type="journal article" date="2019" name="Int. J. Syst. Evol. Microbiol.">
        <title>The Global Catalogue of Microorganisms (GCM) 10K type strain sequencing project: providing services to taxonomists for standard genome sequencing and annotation.</title>
        <authorList>
            <consortium name="The Broad Institute Genomics Platform"/>
            <consortium name="The Broad Institute Genome Sequencing Center for Infectious Disease"/>
            <person name="Wu L."/>
            <person name="Ma J."/>
        </authorList>
    </citation>
    <scope>NUCLEOTIDE SEQUENCE [LARGE SCALE GENOMIC DNA]</scope>
    <source>
        <strain evidence="10">TISTR 1514</strain>
    </source>
</reference>
<feature type="transmembrane region" description="Helical" evidence="7">
    <location>
        <begin position="334"/>
        <end position="358"/>
    </location>
</feature>
<comment type="caution">
    <text evidence="9">The sequence shown here is derived from an EMBL/GenBank/DDBJ whole genome shotgun (WGS) entry which is preliminary data.</text>
</comment>
<dbReference type="InterPro" id="IPR005828">
    <property type="entry name" value="MFS_sugar_transport-like"/>
</dbReference>
<feature type="transmembrane region" description="Helical" evidence="7">
    <location>
        <begin position="189"/>
        <end position="210"/>
    </location>
</feature>
<dbReference type="Pfam" id="PF07690">
    <property type="entry name" value="MFS_1"/>
    <property type="match status" value="1"/>
</dbReference>
<evidence type="ECO:0000256" key="4">
    <source>
        <dbReference type="ARBA" id="ARBA00022692"/>
    </source>
</evidence>
<keyword evidence="6 7" id="KW-0472">Membrane</keyword>
<keyword evidence="3" id="KW-1003">Cell membrane</keyword>
<sequence length="447" mass="47931">MSQATKLPGKTPLRRVVTASALGTTVEYYDFTLYATTAALVFDRVFFPDFDPIVGTLAAFATYFVGYVARPLGGLIFGHFGDKLGRKNILIITMLMMGLGTFAIGIIPGYAQIGIWAPILLVLIRLVQGLGMGGEYGGGVLMALEYSPKHRQGFYTSFVHIGTPAGVLLPVAFVSILDATLPTGAYDDWAWRIPFLASILLIAVGVYIRLKVTESPEFVKMREDKEVQSLPVKEVLTKYPSTVVFSVLAKLAESGLFNIYYVVAISYVTTQLDQSRDLVLLAVLIACLLECITLPIFGALSDRIGRRKVYIGGALFQLVLAVPFFMLIGTGELWAYILGMSLGLAIGHGAMYGAQGALFSNLYPVNVRYTGLSLTQQLGATLGGGLSPTIGAALLAVAGGHWGWVAVYCVVVALVSSLAASRLKAGEVRHSADTLADRAPEAQEALR</sequence>
<dbReference type="InterPro" id="IPR036259">
    <property type="entry name" value="MFS_trans_sf"/>
</dbReference>
<name>A0ABW5UWU2_9MICO</name>
<dbReference type="SUPFAM" id="SSF103473">
    <property type="entry name" value="MFS general substrate transporter"/>
    <property type="match status" value="1"/>
</dbReference>
<feature type="transmembrane region" description="Helical" evidence="7">
    <location>
        <begin position="154"/>
        <end position="177"/>
    </location>
</feature>
<feature type="domain" description="Major facilitator superfamily (MFS) profile" evidence="8">
    <location>
        <begin position="16"/>
        <end position="424"/>
    </location>
</feature>
<feature type="transmembrane region" description="Helical" evidence="7">
    <location>
        <begin position="309"/>
        <end position="328"/>
    </location>
</feature>
<proteinExistence type="predicted"/>
<dbReference type="RefSeq" id="WP_051082921.1">
    <property type="nucleotide sequence ID" value="NZ_JBHUNE010000003.1"/>
</dbReference>
<keyword evidence="10" id="KW-1185">Reference proteome</keyword>
<keyword evidence="5 7" id="KW-1133">Transmembrane helix</keyword>
<feature type="transmembrane region" description="Helical" evidence="7">
    <location>
        <begin position="89"/>
        <end position="107"/>
    </location>
</feature>
<feature type="transmembrane region" description="Helical" evidence="7">
    <location>
        <begin position="53"/>
        <end position="77"/>
    </location>
</feature>
<organism evidence="9 10">
    <name type="scientific">Gulosibacter faecalis</name>
    <dbReference type="NCBI Taxonomy" id="272240"/>
    <lineage>
        <taxon>Bacteria</taxon>
        <taxon>Bacillati</taxon>
        <taxon>Actinomycetota</taxon>
        <taxon>Actinomycetes</taxon>
        <taxon>Micrococcales</taxon>
        <taxon>Microbacteriaceae</taxon>
        <taxon>Gulosibacter</taxon>
    </lineage>
</organism>
<protein>
    <submittedName>
        <fullName evidence="9">MFS transporter</fullName>
    </submittedName>
</protein>
<keyword evidence="2" id="KW-0813">Transport</keyword>
<dbReference type="CDD" id="cd17369">
    <property type="entry name" value="MFS_ShiA_like"/>
    <property type="match status" value="1"/>
</dbReference>
<comment type="subcellular location">
    <subcellularLocation>
        <location evidence="1">Cell membrane</location>
        <topology evidence="1">Multi-pass membrane protein</topology>
    </subcellularLocation>
</comment>
<dbReference type="PANTHER" id="PTHR43045:SF1">
    <property type="entry name" value="SHIKIMATE TRANSPORTER"/>
    <property type="match status" value="1"/>
</dbReference>
<dbReference type="Proteomes" id="UP001597492">
    <property type="component" value="Unassembled WGS sequence"/>
</dbReference>
<evidence type="ECO:0000256" key="1">
    <source>
        <dbReference type="ARBA" id="ARBA00004651"/>
    </source>
</evidence>
<dbReference type="EMBL" id="JBHUNE010000003">
    <property type="protein sequence ID" value="MFD2757890.1"/>
    <property type="molecule type" value="Genomic_DNA"/>
</dbReference>
<dbReference type="PROSITE" id="PS50850">
    <property type="entry name" value="MFS"/>
    <property type="match status" value="1"/>
</dbReference>
<dbReference type="InterPro" id="IPR011701">
    <property type="entry name" value="MFS"/>
</dbReference>
<dbReference type="PANTHER" id="PTHR43045">
    <property type="entry name" value="SHIKIMATE TRANSPORTER"/>
    <property type="match status" value="1"/>
</dbReference>
<dbReference type="InterPro" id="IPR020846">
    <property type="entry name" value="MFS_dom"/>
</dbReference>
<dbReference type="Pfam" id="PF00083">
    <property type="entry name" value="Sugar_tr"/>
    <property type="match status" value="1"/>
</dbReference>
<evidence type="ECO:0000256" key="5">
    <source>
        <dbReference type="ARBA" id="ARBA00022989"/>
    </source>
</evidence>
<feature type="transmembrane region" description="Helical" evidence="7">
    <location>
        <begin position="278"/>
        <end position="297"/>
    </location>
</feature>
<feature type="transmembrane region" description="Helical" evidence="7">
    <location>
        <begin position="113"/>
        <end position="133"/>
    </location>
</feature>
<feature type="transmembrane region" description="Helical" evidence="7">
    <location>
        <begin position="402"/>
        <end position="420"/>
    </location>
</feature>
<evidence type="ECO:0000313" key="9">
    <source>
        <dbReference type="EMBL" id="MFD2757890.1"/>
    </source>
</evidence>
<dbReference type="Gene3D" id="1.20.1250.20">
    <property type="entry name" value="MFS general substrate transporter like domains"/>
    <property type="match status" value="2"/>
</dbReference>
<evidence type="ECO:0000256" key="6">
    <source>
        <dbReference type="ARBA" id="ARBA00023136"/>
    </source>
</evidence>
<evidence type="ECO:0000313" key="10">
    <source>
        <dbReference type="Proteomes" id="UP001597492"/>
    </source>
</evidence>
<keyword evidence="4 7" id="KW-0812">Transmembrane</keyword>
<gene>
    <name evidence="9" type="ORF">ACFSW7_05815</name>
</gene>